<evidence type="ECO:0000256" key="8">
    <source>
        <dbReference type="SAM" id="MobiDB-lite"/>
    </source>
</evidence>
<dbReference type="AlphaFoldDB" id="A0A1G6Q9U2"/>
<feature type="compositionally biased region" description="Low complexity" evidence="8">
    <location>
        <begin position="346"/>
        <end position="376"/>
    </location>
</feature>
<sequence>MSAEAGTGRLVAGRYAVDGVLGRGGMGVVWSATDRVLGRTVALKEVDFPAHLSTEERDALRRRTLREARVAARFEHPCATSVYDVVEEDGRPWLVMERVDARSLQEVVHQHGPLPWATVARIGLDVLGALEAAHTAGIVHRDVKPANVLVGRDCTAHLTDFGIAVTTDDPSITTTGAIIGSPSYMAPERARGEDAGPAADLWSLGATLYTAVEGRLAFERGEPMSTLYAVVTDDPAPVERAGPLEPVLRGLLTKDPAARMDVPAARAALQRALAGSAPGATWTPPDAGDAPPRDAGATLGGGVERFDADDLRALASLLGTVARDARDQARHLAERHRERKERRAARAAAPPSRATPSRATPSGAAAPDAAPRAAAPATPPRAPAPAPPRSPAPSPAPAPARTRRRRFKRRWVVVPVVLVAIAVLAALAGLAALVAAALGAL</sequence>
<evidence type="ECO:0000313" key="12">
    <source>
        <dbReference type="Proteomes" id="UP000199416"/>
    </source>
</evidence>
<dbReference type="GO" id="GO:0004674">
    <property type="term" value="F:protein serine/threonine kinase activity"/>
    <property type="evidence" value="ECO:0007669"/>
    <property type="project" value="UniProtKB-KW"/>
</dbReference>
<evidence type="ECO:0000256" key="6">
    <source>
        <dbReference type="ARBA" id="ARBA00022840"/>
    </source>
</evidence>
<dbReference type="PROSITE" id="PS50011">
    <property type="entry name" value="PROTEIN_KINASE_DOM"/>
    <property type="match status" value="1"/>
</dbReference>
<evidence type="ECO:0000259" key="10">
    <source>
        <dbReference type="PROSITE" id="PS50011"/>
    </source>
</evidence>
<dbReference type="Gene3D" id="3.30.200.20">
    <property type="entry name" value="Phosphorylase Kinase, domain 1"/>
    <property type="match status" value="1"/>
</dbReference>
<keyword evidence="4 7" id="KW-0547">Nucleotide-binding</keyword>
<dbReference type="PANTHER" id="PTHR43289">
    <property type="entry name" value="MITOGEN-ACTIVATED PROTEIN KINASE KINASE KINASE 20-RELATED"/>
    <property type="match status" value="1"/>
</dbReference>
<feature type="compositionally biased region" description="Low complexity" evidence="8">
    <location>
        <begin position="284"/>
        <end position="297"/>
    </location>
</feature>
<feature type="compositionally biased region" description="Basic and acidic residues" evidence="8">
    <location>
        <begin position="325"/>
        <end position="336"/>
    </location>
</feature>
<dbReference type="EC" id="2.7.11.1" evidence="1"/>
<evidence type="ECO:0000256" key="2">
    <source>
        <dbReference type="ARBA" id="ARBA00022527"/>
    </source>
</evidence>
<dbReference type="GO" id="GO:0005524">
    <property type="term" value="F:ATP binding"/>
    <property type="evidence" value="ECO:0007669"/>
    <property type="project" value="UniProtKB-UniRule"/>
</dbReference>
<evidence type="ECO:0000256" key="5">
    <source>
        <dbReference type="ARBA" id="ARBA00022777"/>
    </source>
</evidence>
<feature type="binding site" evidence="7">
    <location>
        <position position="44"/>
    </location>
    <ligand>
        <name>ATP</name>
        <dbReference type="ChEBI" id="CHEBI:30616"/>
    </ligand>
</feature>
<dbReference type="Pfam" id="PF00069">
    <property type="entry name" value="Pkinase"/>
    <property type="match status" value="1"/>
</dbReference>
<keyword evidence="12" id="KW-1185">Reference proteome</keyword>
<keyword evidence="2" id="KW-0723">Serine/threonine-protein kinase</keyword>
<reference evidence="12" key="1">
    <citation type="submission" date="2016-10" db="EMBL/GenBank/DDBJ databases">
        <authorList>
            <person name="Varghese N."/>
            <person name="Submissions S."/>
        </authorList>
    </citation>
    <scope>NUCLEOTIDE SEQUENCE [LARGE SCALE GENOMIC DNA]</scope>
    <source>
        <strain evidence="12">DSM 45421</strain>
    </source>
</reference>
<feature type="region of interest" description="Disordered" evidence="8">
    <location>
        <begin position="325"/>
        <end position="403"/>
    </location>
</feature>
<evidence type="ECO:0000256" key="7">
    <source>
        <dbReference type="PROSITE-ProRule" id="PRU10141"/>
    </source>
</evidence>
<dbReference type="CDD" id="cd14014">
    <property type="entry name" value="STKc_PknB_like"/>
    <property type="match status" value="1"/>
</dbReference>
<accession>A0A1G6Q9U2</accession>
<dbReference type="SMART" id="SM00220">
    <property type="entry name" value="S_TKc"/>
    <property type="match status" value="1"/>
</dbReference>
<dbReference type="STRING" id="1190417.SAMN05660690_2792"/>
<keyword evidence="6 7" id="KW-0067">ATP-binding</keyword>
<proteinExistence type="predicted"/>
<dbReference type="InterPro" id="IPR008271">
    <property type="entry name" value="Ser/Thr_kinase_AS"/>
</dbReference>
<keyword evidence="3" id="KW-0808">Transferase</keyword>
<feature type="transmembrane region" description="Helical" evidence="9">
    <location>
        <begin position="411"/>
        <end position="438"/>
    </location>
</feature>
<keyword evidence="9" id="KW-1133">Transmembrane helix</keyword>
<dbReference type="InterPro" id="IPR017441">
    <property type="entry name" value="Protein_kinase_ATP_BS"/>
</dbReference>
<feature type="domain" description="Protein kinase" evidence="10">
    <location>
        <begin position="15"/>
        <end position="273"/>
    </location>
</feature>
<evidence type="ECO:0000256" key="9">
    <source>
        <dbReference type="SAM" id="Phobius"/>
    </source>
</evidence>
<dbReference type="Proteomes" id="UP000199416">
    <property type="component" value="Unassembled WGS sequence"/>
</dbReference>
<keyword evidence="5 11" id="KW-0418">Kinase</keyword>
<keyword evidence="9" id="KW-0812">Transmembrane</keyword>
<evidence type="ECO:0000256" key="4">
    <source>
        <dbReference type="ARBA" id="ARBA00022741"/>
    </source>
</evidence>
<dbReference type="PROSITE" id="PS00107">
    <property type="entry name" value="PROTEIN_KINASE_ATP"/>
    <property type="match status" value="1"/>
</dbReference>
<keyword evidence="9" id="KW-0472">Membrane</keyword>
<evidence type="ECO:0000256" key="3">
    <source>
        <dbReference type="ARBA" id="ARBA00022679"/>
    </source>
</evidence>
<feature type="compositionally biased region" description="Pro residues" evidence="8">
    <location>
        <begin position="377"/>
        <end position="398"/>
    </location>
</feature>
<evidence type="ECO:0000313" key="11">
    <source>
        <dbReference type="EMBL" id="SDC89109.1"/>
    </source>
</evidence>
<organism evidence="11 12">
    <name type="scientific">Geodermatophilus telluris</name>
    <dbReference type="NCBI Taxonomy" id="1190417"/>
    <lineage>
        <taxon>Bacteria</taxon>
        <taxon>Bacillati</taxon>
        <taxon>Actinomycetota</taxon>
        <taxon>Actinomycetes</taxon>
        <taxon>Geodermatophilales</taxon>
        <taxon>Geodermatophilaceae</taxon>
        <taxon>Geodermatophilus</taxon>
    </lineage>
</organism>
<dbReference type="PANTHER" id="PTHR43289:SF6">
    <property type="entry name" value="SERINE_THREONINE-PROTEIN KINASE NEKL-3"/>
    <property type="match status" value="1"/>
</dbReference>
<feature type="region of interest" description="Disordered" evidence="8">
    <location>
        <begin position="275"/>
        <end position="301"/>
    </location>
</feature>
<dbReference type="Gene3D" id="1.10.510.10">
    <property type="entry name" value="Transferase(Phosphotransferase) domain 1"/>
    <property type="match status" value="1"/>
</dbReference>
<dbReference type="OrthoDB" id="9762169at2"/>
<dbReference type="RefSeq" id="WP_091366599.1">
    <property type="nucleotide sequence ID" value="NZ_FMZF01000004.1"/>
</dbReference>
<gene>
    <name evidence="11" type="ORF">SAMN05660690_2792</name>
</gene>
<dbReference type="InterPro" id="IPR000719">
    <property type="entry name" value="Prot_kinase_dom"/>
</dbReference>
<dbReference type="InterPro" id="IPR011009">
    <property type="entry name" value="Kinase-like_dom_sf"/>
</dbReference>
<protein>
    <recommendedName>
        <fullName evidence="1">non-specific serine/threonine protein kinase</fullName>
        <ecNumber evidence="1">2.7.11.1</ecNumber>
    </recommendedName>
</protein>
<dbReference type="PROSITE" id="PS00108">
    <property type="entry name" value="PROTEIN_KINASE_ST"/>
    <property type="match status" value="1"/>
</dbReference>
<dbReference type="SUPFAM" id="SSF56112">
    <property type="entry name" value="Protein kinase-like (PK-like)"/>
    <property type="match status" value="1"/>
</dbReference>
<evidence type="ECO:0000256" key="1">
    <source>
        <dbReference type="ARBA" id="ARBA00012513"/>
    </source>
</evidence>
<dbReference type="EMBL" id="FMZF01000004">
    <property type="protein sequence ID" value="SDC89109.1"/>
    <property type="molecule type" value="Genomic_DNA"/>
</dbReference>
<name>A0A1G6Q9U2_9ACTN</name>